<keyword evidence="1 2" id="KW-0807">Transducer</keyword>
<dbReference type="InterPro" id="IPR004089">
    <property type="entry name" value="MCPsignal_dom"/>
</dbReference>
<feature type="coiled-coil region" evidence="3">
    <location>
        <begin position="201"/>
        <end position="239"/>
    </location>
</feature>
<dbReference type="Gene3D" id="1.10.287.950">
    <property type="entry name" value="Methyl-accepting chemotaxis protein"/>
    <property type="match status" value="1"/>
</dbReference>
<gene>
    <name evidence="5" type="ORF">J2S05_002297</name>
</gene>
<dbReference type="SMART" id="SM00283">
    <property type="entry name" value="MA"/>
    <property type="match status" value="1"/>
</dbReference>
<feature type="domain" description="Methyl-accepting transducer" evidence="4">
    <location>
        <begin position="154"/>
        <end position="274"/>
    </location>
</feature>
<evidence type="ECO:0000259" key="4">
    <source>
        <dbReference type="PROSITE" id="PS50111"/>
    </source>
</evidence>
<keyword evidence="6" id="KW-1185">Reference proteome</keyword>
<evidence type="ECO:0000256" key="1">
    <source>
        <dbReference type="ARBA" id="ARBA00023224"/>
    </source>
</evidence>
<protein>
    <submittedName>
        <fullName evidence="5">Methyl-accepting chemotaxis protein</fullName>
    </submittedName>
</protein>
<sequence>MDLVEGLQKNMPLLKQLFKGDVAISLLDAKHTLYWSGSESLQMDIKVGSPVEKGFENFSYIKNKDVTIAQLPKEIYGFAFDITYIPFKDENDEIVAALSLNASRKELDRIEELMGETSNISDQLLSGIQQVAAHSQQLSATSDQLLKNAVRTVDQSDAVTNITNFIGDISRQTNLIGLNAAIEAARVGQAGAGFGVVASEVRKLSDETKKAANQIDDTLKKIQTSIKQMQQEISDITDASNDQAQLVSDFMKNIEILNTQNKEFKHYVHSLNSL</sequence>
<dbReference type="SUPFAM" id="SSF58104">
    <property type="entry name" value="Methyl-accepting chemotaxis protein (MCP) signaling domain"/>
    <property type="match status" value="1"/>
</dbReference>
<proteinExistence type="predicted"/>
<dbReference type="PROSITE" id="PS50111">
    <property type="entry name" value="CHEMOTAXIS_TRANSDUC_2"/>
    <property type="match status" value="1"/>
</dbReference>
<dbReference type="RefSeq" id="WP_306982850.1">
    <property type="nucleotide sequence ID" value="NZ_JAUSUA010000003.1"/>
</dbReference>
<evidence type="ECO:0000313" key="5">
    <source>
        <dbReference type="EMBL" id="MDQ0207496.1"/>
    </source>
</evidence>
<dbReference type="Proteomes" id="UP001225034">
    <property type="component" value="Unassembled WGS sequence"/>
</dbReference>
<dbReference type="Pfam" id="PF00015">
    <property type="entry name" value="MCPsignal"/>
    <property type="match status" value="1"/>
</dbReference>
<comment type="caution">
    <text evidence="5">The sequence shown here is derived from an EMBL/GenBank/DDBJ whole genome shotgun (WGS) entry which is preliminary data.</text>
</comment>
<accession>A0ABT9YIZ1</accession>
<reference evidence="5 6" key="1">
    <citation type="submission" date="2023-07" db="EMBL/GenBank/DDBJ databases">
        <title>Genomic Encyclopedia of Type Strains, Phase IV (KMG-IV): sequencing the most valuable type-strain genomes for metagenomic binning, comparative biology and taxonomic classification.</title>
        <authorList>
            <person name="Goeker M."/>
        </authorList>
    </citation>
    <scope>NUCLEOTIDE SEQUENCE [LARGE SCALE GENOMIC DNA]</scope>
    <source>
        <strain evidence="5 6">DSM 19154</strain>
    </source>
</reference>
<dbReference type="PANTHER" id="PTHR32089:SF112">
    <property type="entry name" value="LYSOZYME-LIKE PROTEIN-RELATED"/>
    <property type="match status" value="1"/>
</dbReference>
<evidence type="ECO:0000313" key="6">
    <source>
        <dbReference type="Proteomes" id="UP001225034"/>
    </source>
</evidence>
<name>A0ABT9YIZ1_9BACI</name>
<evidence type="ECO:0000256" key="3">
    <source>
        <dbReference type="SAM" id="Coils"/>
    </source>
</evidence>
<organism evidence="5 6">
    <name type="scientific">Alkalicoccobacillus murimartini</name>
    <dbReference type="NCBI Taxonomy" id="171685"/>
    <lineage>
        <taxon>Bacteria</taxon>
        <taxon>Bacillati</taxon>
        <taxon>Bacillota</taxon>
        <taxon>Bacilli</taxon>
        <taxon>Bacillales</taxon>
        <taxon>Bacillaceae</taxon>
        <taxon>Alkalicoccobacillus</taxon>
    </lineage>
</organism>
<dbReference type="EMBL" id="JAUSUA010000003">
    <property type="protein sequence ID" value="MDQ0207496.1"/>
    <property type="molecule type" value="Genomic_DNA"/>
</dbReference>
<dbReference type="PANTHER" id="PTHR32089">
    <property type="entry name" value="METHYL-ACCEPTING CHEMOTAXIS PROTEIN MCPB"/>
    <property type="match status" value="1"/>
</dbReference>
<keyword evidence="3" id="KW-0175">Coiled coil</keyword>
<evidence type="ECO:0000256" key="2">
    <source>
        <dbReference type="PROSITE-ProRule" id="PRU00284"/>
    </source>
</evidence>